<dbReference type="GO" id="GO:0008270">
    <property type="term" value="F:zinc ion binding"/>
    <property type="evidence" value="ECO:0007669"/>
    <property type="project" value="UniProtKB-KW"/>
</dbReference>
<evidence type="ECO:0000256" key="5">
    <source>
        <dbReference type="ARBA" id="ARBA00022833"/>
    </source>
</evidence>
<dbReference type="PROSITE" id="PS51221">
    <property type="entry name" value="TTL"/>
    <property type="match status" value="1"/>
</dbReference>
<dbReference type="InterPro" id="IPR004344">
    <property type="entry name" value="TTL/TTLL_fam"/>
</dbReference>
<proteinExistence type="predicted"/>
<evidence type="ECO:0000313" key="9">
    <source>
        <dbReference type="EMBL" id="KAL0477365.1"/>
    </source>
</evidence>
<dbReference type="SMART" id="SM00356">
    <property type="entry name" value="ZnF_C3H1"/>
    <property type="match status" value="1"/>
</dbReference>
<comment type="caution">
    <text evidence="9">The sequence shown here is derived from an EMBL/GenBank/DDBJ whole genome shotgun (WGS) entry which is preliminary data.</text>
</comment>
<dbReference type="PROSITE" id="PS50103">
    <property type="entry name" value="ZF_C3H1"/>
    <property type="match status" value="1"/>
</dbReference>
<protein>
    <recommendedName>
        <fullName evidence="8">C3H1-type domain-containing protein</fullName>
    </recommendedName>
</protein>
<feature type="zinc finger region" description="C3H1-type" evidence="7">
    <location>
        <begin position="17"/>
        <end position="44"/>
    </location>
</feature>
<dbReference type="AlphaFoldDB" id="A0AAW2YJ94"/>
<keyword evidence="2 7" id="KW-0479">Metal-binding</keyword>
<dbReference type="GO" id="GO:0070740">
    <property type="term" value="F:tubulin-glutamic acid ligase activity"/>
    <property type="evidence" value="ECO:0007669"/>
    <property type="project" value="TreeGrafter"/>
</dbReference>
<organism evidence="9 10">
    <name type="scientific">Acrasis kona</name>
    <dbReference type="NCBI Taxonomy" id="1008807"/>
    <lineage>
        <taxon>Eukaryota</taxon>
        <taxon>Discoba</taxon>
        <taxon>Heterolobosea</taxon>
        <taxon>Tetramitia</taxon>
        <taxon>Eutetramitia</taxon>
        <taxon>Acrasidae</taxon>
        <taxon>Acrasis</taxon>
    </lineage>
</organism>
<evidence type="ECO:0000256" key="4">
    <source>
        <dbReference type="ARBA" id="ARBA00022771"/>
    </source>
</evidence>
<dbReference type="EMBL" id="JAOPGA020000167">
    <property type="protein sequence ID" value="KAL0477365.1"/>
    <property type="molecule type" value="Genomic_DNA"/>
</dbReference>
<keyword evidence="6" id="KW-0067">ATP-binding</keyword>
<dbReference type="InterPro" id="IPR036855">
    <property type="entry name" value="Znf_CCCH_sf"/>
</dbReference>
<reference evidence="9 10" key="1">
    <citation type="submission" date="2024-03" db="EMBL/GenBank/DDBJ databases">
        <title>The Acrasis kona genome and developmental transcriptomes reveal deep origins of eukaryotic multicellular pathways.</title>
        <authorList>
            <person name="Sheikh S."/>
            <person name="Fu C.-J."/>
            <person name="Brown M.W."/>
            <person name="Baldauf S.L."/>
        </authorList>
    </citation>
    <scope>NUCLEOTIDE SEQUENCE [LARGE SCALE GENOMIC DNA]</scope>
    <source>
        <strain evidence="9 10">ATCC MYA-3509</strain>
    </source>
</reference>
<keyword evidence="3" id="KW-0547">Nucleotide-binding</keyword>
<dbReference type="GO" id="GO:0000226">
    <property type="term" value="P:microtubule cytoskeleton organization"/>
    <property type="evidence" value="ECO:0007669"/>
    <property type="project" value="TreeGrafter"/>
</dbReference>
<keyword evidence="5 7" id="KW-0862">Zinc</keyword>
<keyword evidence="1" id="KW-0436">Ligase</keyword>
<dbReference type="Gene3D" id="3.30.470.20">
    <property type="entry name" value="ATP-grasp fold, B domain"/>
    <property type="match status" value="1"/>
</dbReference>
<dbReference type="SUPFAM" id="SSF56059">
    <property type="entry name" value="Glutathione synthetase ATP-binding domain-like"/>
    <property type="match status" value="1"/>
</dbReference>
<evidence type="ECO:0000259" key="8">
    <source>
        <dbReference type="PROSITE" id="PS50103"/>
    </source>
</evidence>
<dbReference type="Pfam" id="PF03133">
    <property type="entry name" value="TTL"/>
    <property type="match status" value="1"/>
</dbReference>
<name>A0AAW2YJ94_9EUKA</name>
<keyword evidence="4 7" id="KW-0863">Zinc-finger</keyword>
<dbReference type="Gene3D" id="4.10.1000.10">
    <property type="entry name" value="Zinc finger, CCCH-type"/>
    <property type="match status" value="1"/>
</dbReference>
<evidence type="ECO:0000256" key="3">
    <source>
        <dbReference type="ARBA" id="ARBA00022741"/>
    </source>
</evidence>
<dbReference type="GO" id="GO:0036064">
    <property type="term" value="C:ciliary basal body"/>
    <property type="evidence" value="ECO:0007669"/>
    <property type="project" value="TreeGrafter"/>
</dbReference>
<evidence type="ECO:0000256" key="6">
    <source>
        <dbReference type="ARBA" id="ARBA00022840"/>
    </source>
</evidence>
<dbReference type="Pfam" id="PF00642">
    <property type="entry name" value="zf-CCCH"/>
    <property type="match status" value="1"/>
</dbReference>
<keyword evidence="10" id="KW-1185">Reference proteome</keyword>
<dbReference type="GO" id="GO:0005524">
    <property type="term" value="F:ATP binding"/>
    <property type="evidence" value="ECO:0007669"/>
    <property type="project" value="UniProtKB-KW"/>
</dbReference>
<dbReference type="SUPFAM" id="SSF90229">
    <property type="entry name" value="CCCH zinc finger"/>
    <property type="match status" value="1"/>
</dbReference>
<evidence type="ECO:0000313" key="10">
    <source>
        <dbReference type="Proteomes" id="UP001431209"/>
    </source>
</evidence>
<feature type="domain" description="C3H1-type" evidence="8">
    <location>
        <begin position="17"/>
        <end position="44"/>
    </location>
</feature>
<sequence length="394" mass="45793">MNLGGDRSKFVIIKPKIAPPPLCNQYKEGFCDRGDNCNFSHVIETEPTIKPDSLLYFLERTVTRQACQYTVLRRTLEGNGFVRVIEPRSKITSPIHIYFCCRYPSNNVILPSHTLISHFPNFYELTNKACMALNLAEFDFVPKTFTLPRCKNDFLMHLQNFNNSVDLWIVKPFDSKQAVGVQILSSQEVLNKCTLNADSFLCSTYIKNPLLVQKRKIDLRLYVLVTHREQGEIYLYRNGMVRFASQDYHYDPSTRHLSNMHITNCSINRHNESAITNMSIKELDSQLEPKRIDWEPVHHLIRCAVRSTILCPKFQNEIYHSNKHRCFQLFGFDVLLDDQLRPYLLEVNNIPNMDAMSKNAGAVYQPDYDIKAKLLTDMLNLLFFNCQDGDFEKI</sequence>
<evidence type="ECO:0000256" key="7">
    <source>
        <dbReference type="PROSITE-ProRule" id="PRU00723"/>
    </source>
</evidence>
<dbReference type="GO" id="GO:0015631">
    <property type="term" value="F:tubulin binding"/>
    <property type="evidence" value="ECO:0007669"/>
    <property type="project" value="TreeGrafter"/>
</dbReference>
<gene>
    <name evidence="9" type="ORF">AKO1_005827</name>
</gene>
<dbReference type="Proteomes" id="UP001431209">
    <property type="component" value="Unassembled WGS sequence"/>
</dbReference>
<dbReference type="InterPro" id="IPR000571">
    <property type="entry name" value="Znf_CCCH"/>
</dbReference>
<dbReference type="PANTHER" id="PTHR12241">
    <property type="entry name" value="TUBULIN POLYGLUTAMYLASE"/>
    <property type="match status" value="1"/>
</dbReference>
<evidence type="ECO:0000256" key="2">
    <source>
        <dbReference type="ARBA" id="ARBA00022723"/>
    </source>
</evidence>
<accession>A0AAW2YJ94</accession>
<evidence type="ECO:0000256" key="1">
    <source>
        <dbReference type="ARBA" id="ARBA00022598"/>
    </source>
</evidence>